<keyword evidence="3" id="KW-1185">Reference proteome</keyword>
<evidence type="ECO:0000259" key="1">
    <source>
        <dbReference type="Pfam" id="PF02720"/>
    </source>
</evidence>
<comment type="caution">
    <text evidence="2">The sequence shown here is derived from an EMBL/GenBank/DDBJ whole genome shotgun (WGS) entry which is preliminary data.</text>
</comment>
<evidence type="ECO:0000313" key="3">
    <source>
        <dbReference type="Proteomes" id="UP000632740"/>
    </source>
</evidence>
<name>A0A919NXY7_9CELL</name>
<dbReference type="AlphaFoldDB" id="A0A919NXY7"/>
<proteinExistence type="predicted"/>
<dbReference type="EMBL" id="BONK01000001">
    <property type="protein sequence ID" value="GIG19653.1"/>
    <property type="molecule type" value="Genomic_DNA"/>
</dbReference>
<organism evidence="2 3">
    <name type="scientific">Cellulomonas chitinilytica</name>
    <dbReference type="NCBI Taxonomy" id="398759"/>
    <lineage>
        <taxon>Bacteria</taxon>
        <taxon>Bacillati</taxon>
        <taxon>Actinomycetota</taxon>
        <taxon>Actinomycetes</taxon>
        <taxon>Micrococcales</taxon>
        <taxon>Cellulomonadaceae</taxon>
        <taxon>Cellulomonas</taxon>
    </lineage>
</organism>
<dbReference type="RefSeq" id="WP_203747790.1">
    <property type="nucleotide sequence ID" value="NZ_BONK01000001.1"/>
</dbReference>
<feature type="domain" description="DUF222" evidence="1">
    <location>
        <begin position="56"/>
        <end position="306"/>
    </location>
</feature>
<protein>
    <recommendedName>
        <fullName evidence="1">DUF222 domain-containing protein</fullName>
    </recommendedName>
</protein>
<reference evidence="2" key="1">
    <citation type="submission" date="2021-01" db="EMBL/GenBank/DDBJ databases">
        <title>Whole genome shotgun sequence of Cellulomonas chitinilytica NBRC 110799.</title>
        <authorList>
            <person name="Komaki H."/>
            <person name="Tamura T."/>
        </authorList>
    </citation>
    <scope>NUCLEOTIDE SEQUENCE</scope>
    <source>
        <strain evidence="2">NBRC 110799</strain>
    </source>
</reference>
<evidence type="ECO:0000313" key="2">
    <source>
        <dbReference type="EMBL" id="GIG19653.1"/>
    </source>
</evidence>
<dbReference type="Proteomes" id="UP000632740">
    <property type="component" value="Unassembled WGS sequence"/>
</dbReference>
<gene>
    <name evidence="2" type="ORF">Cch01nite_03770</name>
</gene>
<accession>A0A919NXY7</accession>
<sequence>MRAAADALLSAVDAQSPRSVALLAGGLESLDVGDASDVALVEAVVAWQRVMSGALARQADLIRELVARSAGTASGTYLADELACALVTTRHTAEAAVHQAVALGTHHALHDALLEGRIDGRKVTAVLDELPASLGDVARREVVLDAVAHASDLTAPQLRRHVRRTVLLACPAEVEVRAARARQDRHVRLEWGDDAMAWVSAYLPAPAAVAVYTVVDALAGTSAPAGDERGVDQRRADAFADVFLRILDTQEVPGVGPLPRRHGRRTAVQLTVAATTLLGVDDAPAELGSFGPIPAAMARELAQDAT</sequence>
<dbReference type="InterPro" id="IPR003870">
    <property type="entry name" value="DUF222"/>
</dbReference>
<dbReference type="Pfam" id="PF02720">
    <property type="entry name" value="DUF222"/>
    <property type="match status" value="1"/>
</dbReference>